<name>A0A7J6L4D4_PERCH</name>
<keyword evidence="3 4" id="KW-0349">Heme</keyword>
<evidence type="ECO:0000256" key="4">
    <source>
        <dbReference type="RuleBase" id="RU000461"/>
    </source>
</evidence>
<keyword evidence="3 4" id="KW-0408">Iron</keyword>
<dbReference type="PANTHER" id="PTHR24305">
    <property type="entry name" value="CYTOCHROME P450"/>
    <property type="match status" value="1"/>
</dbReference>
<dbReference type="PANTHER" id="PTHR24305:SF166">
    <property type="entry name" value="CYTOCHROME P450 12A4, MITOCHONDRIAL-RELATED"/>
    <property type="match status" value="1"/>
</dbReference>
<keyword evidence="6" id="KW-1185">Reference proteome</keyword>
<dbReference type="GO" id="GO:0016705">
    <property type="term" value="F:oxidoreductase activity, acting on paired donors, with incorporation or reduction of molecular oxygen"/>
    <property type="evidence" value="ECO:0007669"/>
    <property type="project" value="InterPro"/>
</dbReference>
<feature type="binding site" description="axial binding residue" evidence="3">
    <location>
        <position position="283"/>
    </location>
    <ligand>
        <name>heme</name>
        <dbReference type="ChEBI" id="CHEBI:30413"/>
    </ligand>
    <ligandPart>
        <name>Fe</name>
        <dbReference type="ChEBI" id="CHEBI:18248"/>
    </ligandPart>
</feature>
<dbReference type="InterPro" id="IPR050121">
    <property type="entry name" value="Cytochrome_P450_monoxygenase"/>
</dbReference>
<organism evidence="5 6">
    <name type="scientific">Perkinsus chesapeaki</name>
    <name type="common">Clam parasite</name>
    <name type="synonym">Perkinsus andrewsi</name>
    <dbReference type="NCBI Taxonomy" id="330153"/>
    <lineage>
        <taxon>Eukaryota</taxon>
        <taxon>Sar</taxon>
        <taxon>Alveolata</taxon>
        <taxon>Perkinsozoa</taxon>
        <taxon>Perkinsea</taxon>
        <taxon>Perkinsida</taxon>
        <taxon>Perkinsidae</taxon>
        <taxon>Perkinsus</taxon>
    </lineage>
</organism>
<evidence type="ECO:0000256" key="3">
    <source>
        <dbReference type="PIRSR" id="PIRSR602401-1"/>
    </source>
</evidence>
<dbReference type="InterPro" id="IPR036396">
    <property type="entry name" value="Cyt_P450_sf"/>
</dbReference>
<dbReference type="EMBL" id="JAAPAO010000787">
    <property type="protein sequence ID" value="KAF4653791.1"/>
    <property type="molecule type" value="Genomic_DNA"/>
</dbReference>
<evidence type="ECO:0000313" key="6">
    <source>
        <dbReference type="Proteomes" id="UP000591131"/>
    </source>
</evidence>
<gene>
    <name evidence="5" type="ORF">FOL47_010290</name>
</gene>
<dbReference type="GO" id="GO:0004497">
    <property type="term" value="F:monooxygenase activity"/>
    <property type="evidence" value="ECO:0007669"/>
    <property type="project" value="UniProtKB-KW"/>
</dbReference>
<dbReference type="PRINTS" id="PR00463">
    <property type="entry name" value="EP450I"/>
</dbReference>
<dbReference type="OrthoDB" id="1470350at2759"/>
<accession>A0A7J6L4D4</accession>
<dbReference type="InterPro" id="IPR017972">
    <property type="entry name" value="Cyt_P450_CS"/>
</dbReference>
<protein>
    <recommendedName>
        <fullName evidence="7">Cytochrome P450</fullName>
    </recommendedName>
</protein>
<dbReference type="GO" id="GO:0020037">
    <property type="term" value="F:heme binding"/>
    <property type="evidence" value="ECO:0007669"/>
    <property type="project" value="InterPro"/>
</dbReference>
<dbReference type="CDD" id="cd00302">
    <property type="entry name" value="cytochrome_P450"/>
    <property type="match status" value="1"/>
</dbReference>
<sequence>MQTTMLVRQYKPSNEFLYVEGYFEDELGAQFEYHIDLYGNRGSKPPEHSSEEVQQGIKDALVGANAALDMAIFPWATRDRFPWNLNPMIKKLHTGMRRMKTICQEIIGMRRAEKIRGESKERDDLLDKLMHLEKDDLQGNLITFLFAGSETTSTTVAWCLYYLCLYPNIQTKARDEVDKLGRDPAVDADLDLLPYTQCCILETLRLTPPGPFLPHKCMHRTRLGEEEILPGTVVLTVMSKAMKTIKEGGTSYVPERWLSSDGCGIDKDRARDHLAFGGGPRQCPGQAMALKEATVLLAMILRHFDNIEHSHDISAVKGVDWFTYQPTGLELDMSVRSVDQTQT</sequence>
<evidence type="ECO:0000256" key="1">
    <source>
        <dbReference type="ARBA" id="ARBA00001971"/>
    </source>
</evidence>
<reference evidence="5 6" key="1">
    <citation type="submission" date="2020-04" db="EMBL/GenBank/DDBJ databases">
        <title>Perkinsus chesapeaki whole genome sequence.</title>
        <authorList>
            <person name="Bogema D.R."/>
        </authorList>
    </citation>
    <scope>NUCLEOTIDE SEQUENCE [LARGE SCALE GENOMIC DNA]</scope>
    <source>
        <strain evidence="5">ATCC PRA-425</strain>
    </source>
</reference>
<dbReference type="GO" id="GO:0005506">
    <property type="term" value="F:iron ion binding"/>
    <property type="evidence" value="ECO:0007669"/>
    <property type="project" value="InterPro"/>
</dbReference>
<dbReference type="AlphaFoldDB" id="A0A7J6L4D4"/>
<evidence type="ECO:0008006" key="7">
    <source>
        <dbReference type="Google" id="ProtNLM"/>
    </source>
</evidence>
<keyword evidence="4" id="KW-0560">Oxidoreductase</keyword>
<dbReference type="Pfam" id="PF00067">
    <property type="entry name" value="p450"/>
    <property type="match status" value="1"/>
</dbReference>
<keyword evidence="3 4" id="KW-0479">Metal-binding</keyword>
<dbReference type="Proteomes" id="UP000591131">
    <property type="component" value="Unassembled WGS sequence"/>
</dbReference>
<dbReference type="InterPro" id="IPR002401">
    <property type="entry name" value="Cyt_P450_E_grp-I"/>
</dbReference>
<comment type="similarity">
    <text evidence="2 4">Belongs to the cytochrome P450 family.</text>
</comment>
<dbReference type="PRINTS" id="PR00385">
    <property type="entry name" value="P450"/>
</dbReference>
<comment type="caution">
    <text evidence="5">The sequence shown here is derived from an EMBL/GenBank/DDBJ whole genome shotgun (WGS) entry which is preliminary data.</text>
</comment>
<dbReference type="PROSITE" id="PS00086">
    <property type="entry name" value="CYTOCHROME_P450"/>
    <property type="match status" value="1"/>
</dbReference>
<dbReference type="Gene3D" id="1.10.630.10">
    <property type="entry name" value="Cytochrome P450"/>
    <property type="match status" value="1"/>
</dbReference>
<comment type="cofactor">
    <cofactor evidence="1 3">
        <name>heme</name>
        <dbReference type="ChEBI" id="CHEBI:30413"/>
    </cofactor>
</comment>
<keyword evidence="4" id="KW-0503">Monooxygenase</keyword>
<dbReference type="InterPro" id="IPR001128">
    <property type="entry name" value="Cyt_P450"/>
</dbReference>
<dbReference type="SUPFAM" id="SSF48264">
    <property type="entry name" value="Cytochrome P450"/>
    <property type="match status" value="1"/>
</dbReference>
<evidence type="ECO:0000256" key="2">
    <source>
        <dbReference type="ARBA" id="ARBA00010617"/>
    </source>
</evidence>
<evidence type="ECO:0000313" key="5">
    <source>
        <dbReference type="EMBL" id="KAF4653791.1"/>
    </source>
</evidence>
<proteinExistence type="inferred from homology"/>